<dbReference type="EMBL" id="GL385396">
    <property type="protein sequence ID" value="EJT79288.1"/>
    <property type="molecule type" value="Genomic_DNA"/>
</dbReference>
<dbReference type="GeneID" id="20344832"/>
<dbReference type="Proteomes" id="UP000006039">
    <property type="component" value="Unassembled WGS sequence"/>
</dbReference>
<keyword evidence="3" id="KW-1185">Reference proteome</keyword>
<reference evidence="3" key="1">
    <citation type="submission" date="2010-07" db="EMBL/GenBank/DDBJ databases">
        <title>The genome sequence of Gaeumannomyces graminis var. tritici strain R3-111a-1.</title>
        <authorList>
            <consortium name="The Broad Institute Genome Sequencing Platform"/>
            <person name="Ma L.-J."/>
            <person name="Dead R."/>
            <person name="Young S."/>
            <person name="Zeng Q."/>
            <person name="Koehrsen M."/>
            <person name="Alvarado L."/>
            <person name="Berlin A."/>
            <person name="Chapman S.B."/>
            <person name="Chen Z."/>
            <person name="Freedman E."/>
            <person name="Gellesch M."/>
            <person name="Goldberg J."/>
            <person name="Griggs A."/>
            <person name="Gujja S."/>
            <person name="Heilman E.R."/>
            <person name="Heiman D."/>
            <person name="Hepburn T."/>
            <person name="Howarth C."/>
            <person name="Jen D."/>
            <person name="Larson L."/>
            <person name="Mehta T."/>
            <person name="Neiman D."/>
            <person name="Pearson M."/>
            <person name="Roberts A."/>
            <person name="Saif S."/>
            <person name="Shea T."/>
            <person name="Shenoy N."/>
            <person name="Sisk P."/>
            <person name="Stolte C."/>
            <person name="Sykes S."/>
            <person name="Walk T."/>
            <person name="White J."/>
            <person name="Yandava C."/>
            <person name="Haas B."/>
            <person name="Nusbaum C."/>
            <person name="Birren B."/>
        </authorList>
    </citation>
    <scope>NUCLEOTIDE SEQUENCE [LARGE SCALE GENOMIC DNA]</scope>
    <source>
        <strain evidence="3">R3-111a-1</strain>
    </source>
</reference>
<reference evidence="2" key="5">
    <citation type="submission" date="2018-04" db="UniProtKB">
        <authorList>
            <consortium name="EnsemblFungi"/>
        </authorList>
    </citation>
    <scope>IDENTIFICATION</scope>
    <source>
        <strain evidence="2">R3-111a-1</strain>
    </source>
</reference>
<dbReference type="AlphaFoldDB" id="J3NSX5"/>
<proteinExistence type="predicted"/>
<protein>
    <submittedName>
        <fullName evidence="1 2">Uncharacterized protein</fullName>
    </submittedName>
</protein>
<evidence type="ECO:0000313" key="1">
    <source>
        <dbReference type="EMBL" id="EJT79288.1"/>
    </source>
</evidence>
<dbReference type="RefSeq" id="XP_009220433.1">
    <property type="nucleotide sequence ID" value="XM_009222169.1"/>
</dbReference>
<name>J3NSX5_GAET3</name>
<reference evidence="2" key="4">
    <citation type="journal article" date="2015" name="G3 (Bethesda)">
        <title>Genome sequences of three phytopathogenic species of the Magnaporthaceae family of fungi.</title>
        <authorList>
            <person name="Okagaki L.H."/>
            <person name="Nunes C.C."/>
            <person name="Sailsbery J."/>
            <person name="Clay B."/>
            <person name="Brown D."/>
            <person name="John T."/>
            <person name="Oh Y."/>
            <person name="Young N."/>
            <person name="Fitzgerald M."/>
            <person name="Haas B.J."/>
            <person name="Zeng Q."/>
            <person name="Young S."/>
            <person name="Adiconis X."/>
            <person name="Fan L."/>
            <person name="Levin J.Z."/>
            <person name="Mitchell T.K."/>
            <person name="Okubara P.A."/>
            <person name="Farman M.L."/>
            <person name="Kohn L.M."/>
            <person name="Birren B."/>
            <person name="Ma L.-J."/>
            <person name="Dean R.A."/>
        </authorList>
    </citation>
    <scope>NUCLEOTIDE SEQUENCE</scope>
    <source>
        <strain evidence="2">R3-111a-1</strain>
    </source>
</reference>
<organism evidence="1">
    <name type="scientific">Gaeumannomyces tritici (strain R3-111a-1)</name>
    <name type="common">Wheat and barley take-all root rot fungus</name>
    <name type="synonym">Gaeumannomyces graminis var. tritici</name>
    <dbReference type="NCBI Taxonomy" id="644352"/>
    <lineage>
        <taxon>Eukaryota</taxon>
        <taxon>Fungi</taxon>
        <taxon>Dikarya</taxon>
        <taxon>Ascomycota</taxon>
        <taxon>Pezizomycotina</taxon>
        <taxon>Sordariomycetes</taxon>
        <taxon>Sordariomycetidae</taxon>
        <taxon>Magnaporthales</taxon>
        <taxon>Magnaporthaceae</taxon>
        <taxon>Gaeumannomyces</taxon>
    </lineage>
</organism>
<dbReference type="HOGENOM" id="CLU_2263946_0_0_1"/>
<dbReference type="VEuPathDB" id="FungiDB:GGTG_04374"/>
<dbReference type="EnsemblFungi" id="EJT79288">
    <property type="protein sequence ID" value="EJT79288"/>
    <property type="gene ID" value="GGTG_04374"/>
</dbReference>
<reference evidence="1" key="2">
    <citation type="submission" date="2010-07" db="EMBL/GenBank/DDBJ databases">
        <authorList>
            <consortium name="The Broad Institute Genome Sequencing Platform"/>
            <consortium name="Broad Institute Genome Sequencing Center for Infectious Disease"/>
            <person name="Ma L.-J."/>
            <person name="Dead R."/>
            <person name="Young S."/>
            <person name="Zeng Q."/>
            <person name="Koehrsen M."/>
            <person name="Alvarado L."/>
            <person name="Berlin A."/>
            <person name="Chapman S.B."/>
            <person name="Chen Z."/>
            <person name="Freedman E."/>
            <person name="Gellesch M."/>
            <person name="Goldberg J."/>
            <person name="Griggs A."/>
            <person name="Gujja S."/>
            <person name="Heilman E.R."/>
            <person name="Heiman D."/>
            <person name="Hepburn T."/>
            <person name="Howarth C."/>
            <person name="Jen D."/>
            <person name="Larson L."/>
            <person name="Mehta T."/>
            <person name="Neiman D."/>
            <person name="Pearson M."/>
            <person name="Roberts A."/>
            <person name="Saif S."/>
            <person name="Shea T."/>
            <person name="Shenoy N."/>
            <person name="Sisk P."/>
            <person name="Stolte C."/>
            <person name="Sykes S."/>
            <person name="Walk T."/>
            <person name="White J."/>
            <person name="Yandava C."/>
            <person name="Haas B."/>
            <person name="Nusbaum C."/>
            <person name="Birren B."/>
        </authorList>
    </citation>
    <scope>NUCLEOTIDE SEQUENCE</scope>
    <source>
        <strain evidence="1">R3-111a-1</strain>
    </source>
</reference>
<accession>J3NSX5</accession>
<evidence type="ECO:0000313" key="3">
    <source>
        <dbReference type="Proteomes" id="UP000006039"/>
    </source>
</evidence>
<gene>
    <name evidence="2" type="primary">20344832</name>
    <name evidence="1" type="ORF">GGTG_04374</name>
</gene>
<sequence length="103" mass="10684">MPSFLSPPMRAWAPCPGVLAAGPIFLFPPPLALEGRVSVLRRSAGQVEEPGPPLSYPNELPAPTACLPVGEEAVFASEPGSSGLPGPLARWWGVGEWIAAVDA</sequence>
<evidence type="ECO:0000313" key="2">
    <source>
        <dbReference type="EnsemblFungi" id="EJT79288"/>
    </source>
</evidence>
<reference evidence="1" key="3">
    <citation type="submission" date="2010-09" db="EMBL/GenBank/DDBJ databases">
        <title>Annotation of Gaeumannomyces graminis var. tritici R3-111a-1.</title>
        <authorList>
            <consortium name="The Broad Institute Genome Sequencing Platform"/>
            <person name="Ma L.-J."/>
            <person name="Dead R."/>
            <person name="Young S.K."/>
            <person name="Zeng Q."/>
            <person name="Gargeya S."/>
            <person name="Fitzgerald M."/>
            <person name="Haas B."/>
            <person name="Abouelleil A."/>
            <person name="Alvarado L."/>
            <person name="Arachchi H.M."/>
            <person name="Berlin A."/>
            <person name="Brown A."/>
            <person name="Chapman S.B."/>
            <person name="Chen Z."/>
            <person name="Dunbar C."/>
            <person name="Freedman E."/>
            <person name="Gearin G."/>
            <person name="Gellesch M."/>
            <person name="Goldberg J."/>
            <person name="Griggs A."/>
            <person name="Gujja S."/>
            <person name="Heiman D."/>
            <person name="Howarth C."/>
            <person name="Larson L."/>
            <person name="Lui A."/>
            <person name="MacDonald P.J.P."/>
            <person name="Mehta T."/>
            <person name="Montmayeur A."/>
            <person name="Murphy C."/>
            <person name="Neiman D."/>
            <person name="Pearson M."/>
            <person name="Priest M."/>
            <person name="Roberts A."/>
            <person name="Saif S."/>
            <person name="Shea T."/>
            <person name="Shenoy N."/>
            <person name="Sisk P."/>
            <person name="Stolte C."/>
            <person name="Sykes S."/>
            <person name="Yandava C."/>
            <person name="Wortman J."/>
            <person name="Nusbaum C."/>
            <person name="Birren B."/>
        </authorList>
    </citation>
    <scope>NUCLEOTIDE SEQUENCE</scope>
    <source>
        <strain evidence="1">R3-111a-1</strain>
    </source>
</reference>